<name>A0ABW5SF05_9FLAO</name>
<evidence type="ECO:0000313" key="2">
    <source>
        <dbReference type="EMBL" id="MFD2697175.1"/>
    </source>
</evidence>
<dbReference type="Proteomes" id="UP001597357">
    <property type="component" value="Unassembled WGS sequence"/>
</dbReference>
<evidence type="ECO:0000256" key="1">
    <source>
        <dbReference type="SAM" id="Phobius"/>
    </source>
</evidence>
<feature type="transmembrane region" description="Helical" evidence="1">
    <location>
        <begin position="60"/>
        <end position="77"/>
    </location>
</feature>
<accession>A0ABW5SF05</accession>
<keyword evidence="1" id="KW-0472">Membrane</keyword>
<proteinExistence type="predicted"/>
<comment type="caution">
    <text evidence="2">The sequence shown here is derived from an EMBL/GenBank/DDBJ whole genome shotgun (WGS) entry which is preliminary data.</text>
</comment>
<dbReference type="InterPro" id="IPR025962">
    <property type="entry name" value="SdpI/YhfL"/>
</dbReference>
<keyword evidence="1" id="KW-0812">Transmembrane</keyword>
<organism evidence="2 3">
    <name type="scientific">Mesonia sediminis</name>
    <dbReference type="NCBI Taxonomy" id="1703946"/>
    <lineage>
        <taxon>Bacteria</taxon>
        <taxon>Pseudomonadati</taxon>
        <taxon>Bacteroidota</taxon>
        <taxon>Flavobacteriia</taxon>
        <taxon>Flavobacteriales</taxon>
        <taxon>Flavobacteriaceae</taxon>
        <taxon>Mesonia</taxon>
    </lineage>
</organism>
<keyword evidence="1" id="KW-1133">Transmembrane helix</keyword>
<dbReference type="Pfam" id="PF13630">
    <property type="entry name" value="SdpI"/>
    <property type="match status" value="1"/>
</dbReference>
<feature type="transmembrane region" description="Helical" evidence="1">
    <location>
        <begin position="6"/>
        <end position="24"/>
    </location>
</feature>
<keyword evidence="3" id="KW-1185">Reference proteome</keyword>
<reference evidence="3" key="1">
    <citation type="journal article" date="2019" name="Int. J. Syst. Evol. Microbiol.">
        <title>The Global Catalogue of Microorganisms (GCM) 10K type strain sequencing project: providing services to taxonomists for standard genome sequencing and annotation.</title>
        <authorList>
            <consortium name="The Broad Institute Genomics Platform"/>
            <consortium name="The Broad Institute Genome Sequencing Center for Infectious Disease"/>
            <person name="Wu L."/>
            <person name="Ma J."/>
        </authorList>
    </citation>
    <scope>NUCLEOTIDE SEQUENCE [LARGE SCALE GENOMIC DNA]</scope>
    <source>
        <strain evidence="3">KCTC 42255</strain>
    </source>
</reference>
<evidence type="ECO:0000313" key="3">
    <source>
        <dbReference type="Proteomes" id="UP001597357"/>
    </source>
</evidence>
<feature type="transmembrane region" description="Helical" evidence="1">
    <location>
        <begin position="83"/>
        <end position="103"/>
    </location>
</feature>
<protein>
    <submittedName>
        <fullName evidence="2">SdpI family protein</fullName>
    </submittedName>
</protein>
<gene>
    <name evidence="2" type="ORF">ACFSQ0_04150</name>
</gene>
<sequence>MSIFLSLDALLGIIFLVVGLLLKYKPPKKINMLYGYRTTRSMQSQEAWDFAQKSAAQRSIEIGLFLLIIGILGHFWLRQQQVLATALSLFALLAAILYLIIHVENALKKKFKKQKP</sequence>
<dbReference type="RefSeq" id="WP_379044550.1">
    <property type="nucleotide sequence ID" value="NZ_JBHULZ010000023.1"/>
</dbReference>
<dbReference type="EMBL" id="JBHULZ010000023">
    <property type="protein sequence ID" value="MFD2697175.1"/>
    <property type="molecule type" value="Genomic_DNA"/>
</dbReference>